<evidence type="ECO:0000313" key="5">
    <source>
        <dbReference type="Proteomes" id="UP000029833"/>
    </source>
</evidence>
<dbReference type="Pfam" id="PF00188">
    <property type="entry name" value="CAP"/>
    <property type="match status" value="1"/>
</dbReference>
<keyword evidence="2" id="KW-0812">Transmembrane</keyword>
<dbReference type="RefSeq" id="WP_052103578.1">
    <property type="nucleotide sequence ID" value="NZ_AXNT01000018.1"/>
</dbReference>
<feature type="transmembrane region" description="Helical" evidence="2">
    <location>
        <begin position="34"/>
        <end position="53"/>
    </location>
</feature>
<comment type="caution">
    <text evidence="4">The sequence shown here is derived from an EMBL/GenBank/DDBJ whole genome shotgun (WGS) entry which is preliminary data.</text>
</comment>
<dbReference type="EMBL" id="AXNT01000018">
    <property type="protein sequence ID" value="KGM03311.1"/>
    <property type="molecule type" value="Genomic_DNA"/>
</dbReference>
<protein>
    <recommendedName>
        <fullName evidence="3">SCP domain-containing protein</fullName>
    </recommendedName>
</protein>
<dbReference type="CDD" id="cd05379">
    <property type="entry name" value="CAP_bacterial"/>
    <property type="match status" value="1"/>
</dbReference>
<feature type="compositionally biased region" description="Low complexity" evidence="1">
    <location>
        <begin position="167"/>
        <end position="178"/>
    </location>
</feature>
<evidence type="ECO:0000313" key="4">
    <source>
        <dbReference type="EMBL" id="KGM03311.1"/>
    </source>
</evidence>
<evidence type="ECO:0000256" key="1">
    <source>
        <dbReference type="SAM" id="MobiDB-lite"/>
    </source>
</evidence>
<evidence type="ECO:0000256" key="2">
    <source>
        <dbReference type="SAM" id="Phobius"/>
    </source>
</evidence>
<dbReference type="Gene3D" id="3.40.33.10">
    <property type="entry name" value="CAP"/>
    <property type="match status" value="1"/>
</dbReference>
<keyword evidence="5" id="KW-1185">Reference proteome</keyword>
<gene>
    <name evidence="4" type="ORF">Q760_06640</name>
</gene>
<dbReference type="PANTHER" id="PTHR31157:SF1">
    <property type="entry name" value="SCP DOMAIN-CONTAINING PROTEIN"/>
    <property type="match status" value="1"/>
</dbReference>
<feature type="domain" description="SCP" evidence="3">
    <location>
        <begin position="230"/>
        <end position="331"/>
    </location>
</feature>
<keyword evidence="2" id="KW-1133">Transmembrane helix</keyword>
<dbReference type="InterPro" id="IPR035940">
    <property type="entry name" value="CAP_sf"/>
</dbReference>
<evidence type="ECO:0000259" key="3">
    <source>
        <dbReference type="Pfam" id="PF00188"/>
    </source>
</evidence>
<dbReference type="OrthoDB" id="68195at2"/>
<feature type="compositionally biased region" description="Low complexity" evidence="1">
    <location>
        <begin position="131"/>
        <end position="159"/>
    </location>
</feature>
<feature type="region of interest" description="Disordered" evidence="1">
    <location>
        <begin position="1"/>
        <end position="20"/>
    </location>
</feature>
<dbReference type="Proteomes" id="UP000029833">
    <property type="component" value="Unassembled WGS sequence"/>
</dbReference>
<dbReference type="InterPro" id="IPR014044">
    <property type="entry name" value="CAP_dom"/>
</dbReference>
<feature type="compositionally biased region" description="Pro residues" evidence="1">
    <location>
        <begin position="121"/>
        <end position="130"/>
    </location>
</feature>
<feature type="region of interest" description="Disordered" evidence="1">
    <location>
        <begin position="118"/>
        <end position="220"/>
    </location>
</feature>
<dbReference type="SUPFAM" id="SSF55797">
    <property type="entry name" value="PR-1-like"/>
    <property type="match status" value="1"/>
</dbReference>
<accession>A0A0A0BDA3</accession>
<dbReference type="PANTHER" id="PTHR31157">
    <property type="entry name" value="SCP DOMAIN-CONTAINING PROTEIN"/>
    <property type="match status" value="1"/>
</dbReference>
<dbReference type="AlphaFoldDB" id="A0A0A0BDA3"/>
<name>A0A0A0BDA3_9CELL</name>
<feature type="compositionally biased region" description="Pro residues" evidence="1">
    <location>
        <begin position="179"/>
        <end position="195"/>
    </location>
</feature>
<dbReference type="STRING" id="1408250.Q760_06640"/>
<keyword evidence="2" id="KW-0472">Membrane</keyword>
<proteinExistence type="predicted"/>
<reference evidence="4 5" key="1">
    <citation type="submission" date="2013-10" db="EMBL/GenBank/DDBJ databases">
        <authorList>
            <person name="Wang G."/>
            <person name="Zhuang W."/>
        </authorList>
    </citation>
    <scope>NUCLEOTIDE SEQUENCE [LARGE SCALE GENOMIC DNA]</scope>
    <source>
        <strain evidence="4 5">DSM 20118</strain>
    </source>
</reference>
<sequence>MNPTQDTPLTEPRRRDVRRARVARARRHRFRARGIVVMSLALCTGAASAWAVAPWQSEAPARDAGSGGQSAARSWYSAYTAGRDWQPGHSAAGWYAAYSAGSGWSGWSGYRHGRWPRPVHPRPTPAPTATPSPTIVPTIAPEPTAVPTVAPTPTAAPTAAPTPLPTNPGTAPTASPAPTRTPAPAPTRSPRPTPTSSPSAPGTTPPPVATPAPTTPGLTPDQQYAATLVTLTNQQRAAAGLPALAVSDCATQQAVARAALLVAENRFEHDPLGPILTACRARSVGENIALGYPTPAAMMTGWMNSEGHRANILRSYTSVGIGCVSGPRGMLCAQVFVS</sequence>
<feature type="compositionally biased region" description="Pro residues" evidence="1">
    <location>
        <begin position="203"/>
        <end position="214"/>
    </location>
</feature>
<organism evidence="4 5">
    <name type="scientific">Cellulomonas cellasea DSM 20118</name>
    <dbReference type="NCBI Taxonomy" id="1408250"/>
    <lineage>
        <taxon>Bacteria</taxon>
        <taxon>Bacillati</taxon>
        <taxon>Actinomycetota</taxon>
        <taxon>Actinomycetes</taxon>
        <taxon>Micrococcales</taxon>
        <taxon>Cellulomonadaceae</taxon>
        <taxon>Cellulomonas</taxon>
    </lineage>
</organism>